<evidence type="ECO:0000256" key="7">
    <source>
        <dbReference type="HAMAP-Rule" id="MF_02040"/>
    </source>
</evidence>
<dbReference type="OrthoDB" id="5290492at2"/>
<comment type="function">
    <text evidence="7">Binds and transfers iron-sulfur (Fe-S) clusters to target apoproteins. Can hydrolyze ATP.</text>
</comment>
<dbReference type="Gene3D" id="3.40.50.300">
    <property type="entry name" value="P-loop containing nucleotide triphosphate hydrolases"/>
    <property type="match status" value="1"/>
</dbReference>
<keyword evidence="5 7" id="KW-0411">Iron-sulfur</keyword>
<dbReference type="GO" id="GO:0005524">
    <property type="term" value="F:ATP binding"/>
    <property type="evidence" value="ECO:0007669"/>
    <property type="project" value="UniProtKB-UniRule"/>
</dbReference>
<dbReference type="SUPFAM" id="SSF117916">
    <property type="entry name" value="Fe-S cluster assembly (FSCA) domain-like"/>
    <property type="match status" value="1"/>
</dbReference>
<evidence type="ECO:0000256" key="1">
    <source>
        <dbReference type="ARBA" id="ARBA00022723"/>
    </source>
</evidence>
<dbReference type="STRING" id="1921010.MMIC_P2030"/>
<keyword evidence="1 7" id="KW-0479">Metal-binding</keyword>
<dbReference type="GO" id="GO:0140663">
    <property type="term" value="F:ATP-dependent FeS chaperone activity"/>
    <property type="evidence" value="ECO:0007669"/>
    <property type="project" value="InterPro"/>
</dbReference>
<dbReference type="InterPro" id="IPR019591">
    <property type="entry name" value="Mrp/NBP35_ATP-bd"/>
</dbReference>
<dbReference type="Pfam" id="PF10609">
    <property type="entry name" value="ParA"/>
    <property type="match status" value="1"/>
</dbReference>
<dbReference type="HAMAP" id="MF_02040">
    <property type="entry name" value="Mrp_NBP35"/>
    <property type="match status" value="1"/>
</dbReference>
<dbReference type="Pfam" id="PF01883">
    <property type="entry name" value="FeS_assembly_P"/>
    <property type="match status" value="1"/>
</dbReference>
<dbReference type="InterPro" id="IPR044304">
    <property type="entry name" value="NUBPL-like"/>
</dbReference>
<accession>A0A1L8CQ58</accession>
<keyword evidence="7" id="KW-0378">Hydrolase</keyword>
<keyword evidence="3 7" id="KW-0067">ATP-binding</keyword>
<protein>
    <recommendedName>
        <fullName evidence="7">Iron-sulfur cluster carrier protein</fullName>
    </recommendedName>
</protein>
<dbReference type="SUPFAM" id="SSF52540">
    <property type="entry name" value="P-loop containing nucleoside triphosphate hydrolases"/>
    <property type="match status" value="1"/>
</dbReference>
<proteinExistence type="inferred from homology"/>
<name>A0A1L8CQ58_9PROT</name>
<comment type="caution">
    <text evidence="9">The sequence shown here is derived from an EMBL/GenBank/DDBJ whole genome shotgun (WGS) entry which is preliminary data.</text>
</comment>
<evidence type="ECO:0000256" key="5">
    <source>
        <dbReference type="ARBA" id="ARBA00023014"/>
    </source>
</evidence>
<dbReference type="AlphaFoldDB" id="A0A1L8CQ58"/>
<dbReference type="Proteomes" id="UP000231632">
    <property type="component" value="Unassembled WGS sequence"/>
</dbReference>
<dbReference type="NCBIfam" id="NF008669">
    <property type="entry name" value="PRK11670.1"/>
    <property type="match status" value="1"/>
</dbReference>
<comment type="subunit">
    <text evidence="7">Homodimer.</text>
</comment>
<keyword evidence="10" id="KW-1185">Reference proteome</keyword>
<dbReference type="GO" id="GO:0046872">
    <property type="term" value="F:metal ion binding"/>
    <property type="evidence" value="ECO:0007669"/>
    <property type="project" value="UniProtKB-KW"/>
</dbReference>
<evidence type="ECO:0000256" key="3">
    <source>
        <dbReference type="ARBA" id="ARBA00022840"/>
    </source>
</evidence>
<evidence type="ECO:0000313" key="9">
    <source>
        <dbReference type="EMBL" id="GAV21051.1"/>
    </source>
</evidence>
<dbReference type="InterPro" id="IPR033756">
    <property type="entry name" value="YlxH/NBP35"/>
</dbReference>
<keyword evidence="2 7" id="KW-0547">Nucleotide-binding</keyword>
<evidence type="ECO:0000313" key="10">
    <source>
        <dbReference type="Proteomes" id="UP000231632"/>
    </source>
</evidence>
<dbReference type="GO" id="GO:0016226">
    <property type="term" value="P:iron-sulfur cluster assembly"/>
    <property type="evidence" value="ECO:0007669"/>
    <property type="project" value="InterPro"/>
</dbReference>
<dbReference type="CDD" id="cd02037">
    <property type="entry name" value="Mrp_NBP35"/>
    <property type="match status" value="1"/>
</dbReference>
<dbReference type="EMBL" id="BDFD01000020">
    <property type="protein sequence ID" value="GAV21051.1"/>
    <property type="molecule type" value="Genomic_DNA"/>
</dbReference>
<dbReference type="PANTHER" id="PTHR42961">
    <property type="entry name" value="IRON-SULFUR PROTEIN NUBPL"/>
    <property type="match status" value="1"/>
</dbReference>
<dbReference type="InterPro" id="IPR027417">
    <property type="entry name" value="P-loop_NTPase"/>
</dbReference>
<feature type="binding site" evidence="7">
    <location>
        <begin position="102"/>
        <end position="109"/>
    </location>
    <ligand>
        <name>ATP</name>
        <dbReference type="ChEBI" id="CHEBI:30616"/>
    </ligand>
</feature>
<dbReference type="FunFam" id="3.40.50.300:FF:000418">
    <property type="entry name" value="Iron-sulfur cluster carrier protein"/>
    <property type="match status" value="1"/>
</dbReference>
<dbReference type="PANTHER" id="PTHR42961:SF2">
    <property type="entry name" value="IRON-SULFUR PROTEIN NUBPL"/>
    <property type="match status" value="1"/>
</dbReference>
<dbReference type="InterPro" id="IPR002744">
    <property type="entry name" value="MIP18-like"/>
</dbReference>
<organism evidence="9 10">
    <name type="scientific">Mariprofundus micogutta</name>
    <dbReference type="NCBI Taxonomy" id="1921010"/>
    <lineage>
        <taxon>Bacteria</taxon>
        <taxon>Pseudomonadati</taxon>
        <taxon>Pseudomonadota</taxon>
        <taxon>Candidatius Mariprofundia</taxon>
        <taxon>Mariprofundales</taxon>
        <taxon>Mariprofundaceae</taxon>
        <taxon>Mariprofundus</taxon>
    </lineage>
</organism>
<evidence type="ECO:0000256" key="2">
    <source>
        <dbReference type="ARBA" id="ARBA00022741"/>
    </source>
</evidence>
<comment type="similarity">
    <text evidence="6 7">Belongs to the Mrp/NBP35 ATP-binding proteins family.</text>
</comment>
<dbReference type="Gene3D" id="3.30.300.130">
    <property type="entry name" value="Fe-S cluster assembly (FSCA)"/>
    <property type="match status" value="1"/>
</dbReference>
<evidence type="ECO:0000256" key="4">
    <source>
        <dbReference type="ARBA" id="ARBA00023004"/>
    </source>
</evidence>
<dbReference type="InterPro" id="IPR034904">
    <property type="entry name" value="FSCA_dom_sf"/>
</dbReference>
<reference evidence="9 10" key="1">
    <citation type="journal article" date="2017" name="Arch. Microbiol.">
        <title>Mariprofundus micogutta sp. nov., a novel iron-oxidizing zetaproteobacterium isolated from a deep-sea hydrothermal field at the Bayonnaise knoll of the Izu-Ogasawara arc, and a description of Mariprofundales ord. nov. and Zetaproteobacteria classis nov.</title>
        <authorList>
            <person name="Makita H."/>
            <person name="Tanaka E."/>
            <person name="Mitsunobu S."/>
            <person name="Miyazaki M."/>
            <person name="Nunoura T."/>
            <person name="Uematsu K."/>
            <person name="Takaki Y."/>
            <person name="Nishi S."/>
            <person name="Shimamura S."/>
            <person name="Takai K."/>
        </authorList>
    </citation>
    <scope>NUCLEOTIDE SEQUENCE [LARGE SCALE GENOMIC DNA]</scope>
    <source>
        <strain evidence="9 10">ET2</strain>
    </source>
</reference>
<dbReference type="FunFam" id="3.30.300.130:FF:000008">
    <property type="entry name" value="Fe-S cluster assembly factor HCF101, chloroplastic"/>
    <property type="match status" value="1"/>
</dbReference>
<evidence type="ECO:0000256" key="6">
    <source>
        <dbReference type="ARBA" id="ARBA00024036"/>
    </source>
</evidence>
<dbReference type="GO" id="GO:0051539">
    <property type="term" value="F:4 iron, 4 sulfur cluster binding"/>
    <property type="evidence" value="ECO:0007669"/>
    <property type="project" value="TreeGrafter"/>
</dbReference>
<keyword evidence="4 7" id="KW-0408">Iron</keyword>
<dbReference type="RefSeq" id="WP_072660359.1">
    <property type="nucleotide sequence ID" value="NZ_BDFD01000020.1"/>
</dbReference>
<dbReference type="GO" id="GO:0016887">
    <property type="term" value="F:ATP hydrolysis activity"/>
    <property type="evidence" value="ECO:0007669"/>
    <property type="project" value="UniProtKB-UniRule"/>
</dbReference>
<evidence type="ECO:0000259" key="8">
    <source>
        <dbReference type="Pfam" id="PF01883"/>
    </source>
</evidence>
<gene>
    <name evidence="9" type="ORF">MMIC_P2030</name>
</gene>
<feature type="domain" description="MIP18 family-like" evidence="8">
    <location>
        <begin position="5"/>
        <end position="74"/>
    </location>
</feature>
<sequence length="357" mass="37693">MVAESDILNALSVIIDPDFKKDIVSLGFVKNVVIDGSSVAFTIELTTPACPVKEEFRQAADAAVSALPGVEAVDITMSSKVTASQGKQAIPGVANIIAIASGKGGVGKSTTAVNLAVAMAQTGARVGLLDADIYGPSIPRMMGLAGYKPEIDHQAKRICPLENYGVKTISIGYLVDDDQAMIWRGPMVASALGQLLTDVNWGDLDYLFIDMPPGTGDAQLTLTQKVPVTGAVMVTTPQDIALLDCRKGIDMFKKSSVHTLGIVENMSQFICPHCGESSSIFAEGGAERLSQEYKTEVLAHIPLDISIREKADEGIPIVAAAPDSKQAKGYQALAGEVARKISIQNSRKIDIPIIVQG</sequence>